<organism evidence="1 2">
    <name type="scientific">Tateyamaria armeniaca</name>
    <dbReference type="NCBI Taxonomy" id="2518930"/>
    <lineage>
        <taxon>Bacteria</taxon>
        <taxon>Pseudomonadati</taxon>
        <taxon>Pseudomonadota</taxon>
        <taxon>Alphaproteobacteria</taxon>
        <taxon>Rhodobacterales</taxon>
        <taxon>Roseobacteraceae</taxon>
        <taxon>Tateyamaria</taxon>
    </lineage>
</organism>
<name>A0ABW8UWV2_9RHOB</name>
<keyword evidence="2" id="KW-1185">Reference proteome</keyword>
<proteinExistence type="predicted"/>
<protein>
    <submittedName>
        <fullName evidence="1">Uncharacterized protein</fullName>
    </submittedName>
</protein>
<gene>
    <name evidence="1" type="ORF">ACERZ8_09840</name>
</gene>
<dbReference type="EMBL" id="JBHDIY010000002">
    <property type="protein sequence ID" value="MFL4470157.1"/>
    <property type="molecule type" value="Genomic_DNA"/>
</dbReference>
<dbReference type="RefSeq" id="WP_407592027.1">
    <property type="nucleotide sequence ID" value="NZ_JBHDIY010000002.1"/>
</dbReference>
<comment type="caution">
    <text evidence="1">The sequence shown here is derived from an EMBL/GenBank/DDBJ whole genome shotgun (WGS) entry which is preliminary data.</text>
</comment>
<evidence type="ECO:0000313" key="1">
    <source>
        <dbReference type="EMBL" id="MFL4470157.1"/>
    </source>
</evidence>
<sequence length="42" mass="4386">MPGVGALGSVFQQAFAQGPNDTPIDVANADLVLQLTQDPFEL</sequence>
<evidence type="ECO:0000313" key="2">
    <source>
        <dbReference type="Proteomes" id="UP001627408"/>
    </source>
</evidence>
<reference evidence="1 2" key="1">
    <citation type="submission" date="2024-08" db="EMBL/GenBank/DDBJ databases">
        <title>Tateyamaria sp. nov., isolated from marine algae.</title>
        <authorList>
            <person name="Choi B.J."/>
            <person name="Kim J.M."/>
            <person name="Lee J.K."/>
            <person name="Choi D.G."/>
            <person name="Bayburt H."/>
            <person name="Baek J.H."/>
            <person name="Han D.M."/>
            <person name="Jeon C.O."/>
        </authorList>
    </citation>
    <scope>NUCLEOTIDE SEQUENCE [LARGE SCALE GENOMIC DNA]</scope>
    <source>
        <strain evidence="1 2">KMU-156</strain>
    </source>
</reference>
<accession>A0ABW8UWV2</accession>
<dbReference type="Proteomes" id="UP001627408">
    <property type="component" value="Unassembled WGS sequence"/>
</dbReference>